<accession>A0A9J6GZH2</accession>
<name>A0A9J6GZH2_HAELO</name>
<organism evidence="1 2">
    <name type="scientific">Haemaphysalis longicornis</name>
    <name type="common">Bush tick</name>
    <dbReference type="NCBI Taxonomy" id="44386"/>
    <lineage>
        <taxon>Eukaryota</taxon>
        <taxon>Metazoa</taxon>
        <taxon>Ecdysozoa</taxon>
        <taxon>Arthropoda</taxon>
        <taxon>Chelicerata</taxon>
        <taxon>Arachnida</taxon>
        <taxon>Acari</taxon>
        <taxon>Parasitiformes</taxon>
        <taxon>Ixodida</taxon>
        <taxon>Ixodoidea</taxon>
        <taxon>Ixodidae</taxon>
        <taxon>Haemaphysalinae</taxon>
        <taxon>Haemaphysalis</taxon>
    </lineage>
</organism>
<dbReference type="GO" id="GO:0004222">
    <property type="term" value="F:metalloendopeptidase activity"/>
    <property type="evidence" value="ECO:0007669"/>
    <property type="project" value="InterPro"/>
</dbReference>
<dbReference type="AlphaFoldDB" id="A0A9J6GZH2"/>
<dbReference type="Gene3D" id="3.40.390.10">
    <property type="entry name" value="Collagenase (Catalytic Domain)"/>
    <property type="match status" value="1"/>
</dbReference>
<dbReference type="Proteomes" id="UP000821853">
    <property type="component" value="Chromosome 8"/>
</dbReference>
<dbReference type="OrthoDB" id="6494345at2759"/>
<dbReference type="InterPro" id="IPR000718">
    <property type="entry name" value="Peptidase_M13"/>
</dbReference>
<proteinExistence type="predicted"/>
<dbReference type="EMBL" id="JABSTR010000010">
    <property type="protein sequence ID" value="KAH9380072.1"/>
    <property type="molecule type" value="Genomic_DNA"/>
</dbReference>
<dbReference type="GO" id="GO:0006508">
    <property type="term" value="P:proteolysis"/>
    <property type="evidence" value="ECO:0007669"/>
    <property type="project" value="InterPro"/>
</dbReference>
<protein>
    <submittedName>
        <fullName evidence="1">Uncharacterized protein</fullName>
    </submittedName>
</protein>
<dbReference type="SUPFAM" id="SSF55486">
    <property type="entry name" value="Metalloproteases ('zincins'), catalytic domain"/>
    <property type="match status" value="1"/>
</dbReference>
<comment type="caution">
    <text evidence="1">The sequence shown here is derived from an EMBL/GenBank/DDBJ whole genome shotgun (WGS) entry which is preliminary data.</text>
</comment>
<dbReference type="PROSITE" id="PS51885">
    <property type="entry name" value="NEPRILYSIN"/>
    <property type="match status" value="1"/>
</dbReference>
<sequence length="101" mass="11538">MLPTEIHDFAEETALESGVLVPLFALYKRQLLEELGQGVRLHRDYNNAELFFVLWALGHCGERQAQALVNGALKNSALFARTFQCSVNQAMWNGRRCPFWI</sequence>
<reference evidence="1 2" key="1">
    <citation type="journal article" date="2020" name="Cell">
        <title>Large-Scale Comparative Analyses of Tick Genomes Elucidate Their Genetic Diversity and Vector Capacities.</title>
        <authorList>
            <consortium name="Tick Genome and Microbiome Consortium (TIGMIC)"/>
            <person name="Jia N."/>
            <person name="Wang J."/>
            <person name="Shi W."/>
            <person name="Du L."/>
            <person name="Sun Y."/>
            <person name="Zhan W."/>
            <person name="Jiang J.F."/>
            <person name="Wang Q."/>
            <person name="Zhang B."/>
            <person name="Ji P."/>
            <person name="Bell-Sakyi L."/>
            <person name="Cui X.M."/>
            <person name="Yuan T.T."/>
            <person name="Jiang B.G."/>
            <person name="Yang W.F."/>
            <person name="Lam T.T."/>
            <person name="Chang Q.C."/>
            <person name="Ding S.J."/>
            <person name="Wang X.J."/>
            <person name="Zhu J.G."/>
            <person name="Ruan X.D."/>
            <person name="Zhao L."/>
            <person name="Wei J.T."/>
            <person name="Ye R.Z."/>
            <person name="Que T.C."/>
            <person name="Du C.H."/>
            <person name="Zhou Y.H."/>
            <person name="Cheng J.X."/>
            <person name="Dai P.F."/>
            <person name="Guo W.B."/>
            <person name="Han X.H."/>
            <person name="Huang E.J."/>
            <person name="Li L.F."/>
            <person name="Wei W."/>
            <person name="Gao Y.C."/>
            <person name="Liu J.Z."/>
            <person name="Shao H.Z."/>
            <person name="Wang X."/>
            <person name="Wang C.C."/>
            <person name="Yang T.C."/>
            <person name="Huo Q.B."/>
            <person name="Li W."/>
            <person name="Chen H.Y."/>
            <person name="Chen S.E."/>
            <person name="Zhou L.G."/>
            <person name="Ni X.B."/>
            <person name="Tian J.H."/>
            <person name="Sheng Y."/>
            <person name="Liu T."/>
            <person name="Pan Y.S."/>
            <person name="Xia L.Y."/>
            <person name="Li J."/>
            <person name="Zhao F."/>
            <person name="Cao W.C."/>
        </authorList>
    </citation>
    <scope>NUCLEOTIDE SEQUENCE [LARGE SCALE GENOMIC DNA]</scope>
    <source>
        <strain evidence="1">HaeL-2018</strain>
    </source>
</reference>
<evidence type="ECO:0000313" key="2">
    <source>
        <dbReference type="Proteomes" id="UP000821853"/>
    </source>
</evidence>
<dbReference type="VEuPathDB" id="VectorBase:HLOH_058134"/>
<evidence type="ECO:0000313" key="1">
    <source>
        <dbReference type="EMBL" id="KAH9380072.1"/>
    </source>
</evidence>
<keyword evidence="2" id="KW-1185">Reference proteome</keyword>
<dbReference type="InterPro" id="IPR024079">
    <property type="entry name" value="MetalloPept_cat_dom_sf"/>
</dbReference>
<gene>
    <name evidence="1" type="ORF">HPB48_011169</name>
</gene>